<keyword evidence="4" id="KW-1185">Reference proteome</keyword>
<evidence type="ECO:0000256" key="2">
    <source>
        <dbReference type="SAM" id="SignalP"/>
    </source>
</evidence>
<feature type="signal peptide" evidence="2">
    <location>
        <begin position="1"/>
        <end position="21"/>
    </location>
</feature>
<dbReference type="HOGENOM" id="CLU_1323485_0_0_1"/>
<feature type="chain" id="PRO_5003345777" evidence="2">
    <location>
        <begin position="22"/>
        <end position="208"/>
    </location>
</feature>
<proteinExistence type="predicted"/>
<feature type="region of interest" description="Disordered" evidence="1">
    <location>
        <begin position="139"/>
        <end position="168"/>
    </location>
</feature>
<reference evidence="3" key="4">
    <citation type="submission" date="2025-09" db="UniProtKB">
        <authorList>
            <consortium name="Ensembl"/>
        </authorList>
    </citation>
    <scope>IDENTIFICATION</scope>
</reference>
<evidence type="ECO:0000256" key="1">
    <source>
        <dbReference type="SAM" id="MobiDB-lite"/>
    </source>
</evidence>
<reference evidence="3" key="2">
    <citation type="journal article" date="2008" name="Genome Biol.">
        <title>Improved genome assembly and evidence-based global gene model set for the chordate Ciona intestinalis: new insight into intron and operon populations.</title>
        <authorList>
            <person name="Satou Y."/>
            <person name="Mineta K."/>
            <person name="Ogasawara M."/>
            <person name="Sasakura Y."/>
            <person name="Shoguchi E."/>
            <person name="Ueno K."/>
            <person name="Yamada L."/>
            <person name="Matsumoto J."/>
            <person name="Wasserscheid J."/>
            <person name="Dewar K."/>
            <person name="Wiley G.B."/>
            <person name="Macmil S.L."/>
            <person name="Roe B.A."/>
            <person name="Zeller R.W."/>
            <person name="Hastings K.E."/>
            <person name="Lemaire P."/>
            <person name="Lindquist E."/>
            <person name="Endo T."/>
            <person name="Hotta K."/>
            <person name="Inaba K."/>
        </authorList>
    </citation>
    <scope>NUCLEOTIDE SEQUENCE [LARGE SCALE GENOMIC DNA]</scope>
    <source>
        <strain evidence="3">wild type</strain>
    </source>
</reference>
<organism evidence="3 4">
    <name type="scientific">Ciona intestinalis</name>
    <name type="common">Transparent sea squirt</name>
    <name type="synonym">Ascidia intestinalis</name>
    <dbReference type="NCBI Taxonomy" id="7719"/>
    <lineage>
        <taxon>Eukaryota</taxon>
        <taxon>Metazoa</taxon>
        <taxon>Chordata</taxon>
        <taxon>Tunicata</taxon>
        <taxon>Ascidiacea</taxon>
        <taxon>Phlebobranchia</taxon>
        <taxon>Cionidae</taxon>
        <taxon>Ciona</taxon>
    </lineage>
</organism>
<dbReference type="Proteomes" id="UP000008144">
    <property type="component" value="Chromosome 1"/>
</dbReference>
<feature type="compositionally biased region" description="Pro residues" evidence="1">
    <location>
        <begin position="156"/>
        <end position="168"/>
    </location>
</feature>
<protein>
    <submittedName>
        <fullName evidence="3">Uncharacterized protein</fullName>
    </submittedName>
</protein>
<accession>F6RR93</accession>
<evidence type="ECO:0000313" key="4">
    <source>
        <dbReference type="Proteomes" id="UP000008144"/>
    </source>
</evidence>
<name>F6RR93_CIOIN</name>
<reference evidence="4" key="1">
    <citation type="journal article" date="2002" name="Science">
        <title>The draft genome of Ciona intestinalis: insights into chordate and vertebrate origins.</title>
        <authorList>
            <person name="Dehal P."/>
            <person name="Satou Y."/>
            <person name="Campbell R.K."/>
            <person name="Chapman J."/>
            <person name="Degnan B."/>
            <person name="De Tomaso A."/>
            <person name="Davidson B."/>
            <person name="Di Gregorio A."/>
            <person name="Gelpke M."/>
            <person name="Goodstein D.M."/>
            <person name="Harafuji N."/>
            <person name="Hastings K.E."/>
            <person name="Ho I."/>
            <person name="Hotta K."/>
            <person name="Huang W."/>
            <person name="Kawashima T."/>
            <person name="Lemaire P."/>
            <person name="Martinez D."/>
            <person name="Meinertzhagen I.A."/>
            <person name="Necula S."/>
            <person name="Nonaka M."/>
            <person name="Putnam N."/>
            <person name="Rash S."/>
            <person name="Saiga H."/>
            <person name="Satake M."/>
            <person name="Terry A."/>
            <person name="Yamada L."/>
            <person name="Wang H.G."/>
            <person name="Awazu S."/>
            <person name="Azumi K."/>
            <person name="Boore J."/>
            <person name="Branno M."/>
            <person name="Chin-Bow S."/>
            <person name="DeSantis R."/>
            <person name="Doyle S."/>
            <person name="Francino P."/>
            <person name="Keys D.N."/>
            <person name="Haga S."/>
            <person name="Hayashi H."/>
            <person name="Hino K."/>
            <person name="Imai K.S."/>
            <person name="Inaba K."/>
            <person name="Kano S."/>
            <person name="Kobayashi K."/>
            <person name="Kobayashi M."/>
            <person name="Lee B.I."/>
            <person name="Makabe K.W."/>
            <person name="Manohar C."/>
            <person name="Matassi G."/>
            <person name="Medina M."/>
            <person name="Mochizuki Y."/>
            <person name="Mount S."/>
            <person name="Morishita T."/>
            <person name="Miura S."/>
            <person name="Nakayama A."/>
            <person name="Nishizaka S."/>
            <person name="Nomoto H."/>
            <person name="Ohta F."/>
            <person name="Oishi K."/>
            <person name="Rigoutsos I."/>
            <person name="Sano M."/>
            <person name="Sasaki A."/>
            <person name="Sasakura Y."/>
            <person name="Shoguchi E."/>
            <person name="Shin-i T."/>
            <person name="Spagnuolo A."/>
            <person name="Stainier D."/>
            <person name="Suzuki M.M."/>
            <person name="Tassy O."/>
            <person name="Takatori N."/>
            <person name="Tokuoka M."/>
            <person name="Yagi K."/>
            <person name="Yoshizaki F."/>
            <person name="Wada S."/>
            <person name="Zhang C."/>
            <person name="Hyatt P.D."/>
            <person name="Larimer F."/>
            <person name="Detter C."/>
            <person name="Doggett N."/>
            <person name="Glavina T."/>
            <person name="Hawkins T."/>
            <person name="Richardson P."/>
            <person name="Lucas S."/>
            <person name="Kohara Y."/>
            <person name="Levine M."/>
            <person name="Satoh N."/>
            <person name="Rokhsar D.S."/>
        </authorList>
    </citation>
    <scope>NUCLEOTIDE SEQUENCE [LARGE SCALE GENOMIC DNA]</scope>
</reference>
<evidence type="ECO:0000313" key="3">
    <source>
        <dbReference type="Ensembl" id="ENSCINP00000025102.2"/>
    </source>
</evidence>
<dbReference type="EMBL" id="EAAA01000126">
    <property type="status" value="NOT_ANNOTATED_CDS"/>
    <property type="molecule type" value="Genomic_DNA"/>
</dbReference>
<dbReference type="InParanoid" id="F6RR93"/>
<keyword evidence="2" id="KW-0732">Signal</keyword>
<dbReference type="AlphaFoldDB" id="F6RR93"/>
<sequence length="208" mass="22657">MRLTLIFLLYTACLLTHPVKAESNASYVPCSDTEARPGDVCANCIASSSKHPVRETPATEILDSYVEGQQILFRLLPRSIIWKFNPDTVLEARHIRVTIFQWDGGNSSLGVPLPGCCDIPLQTQNCSYVSEPIVSPPANLNNPSLPPLQNDANLPPGAPPLPQFPPNEPGTLFLSPSPTQAPPLPPFLTPPFLTPPFLTPPFPFLPFL</sequence>
<dbReference type="Ensembl" id="ENSCINT00000025348.2">
    <property type="protein sequence ID" value="ENSCINP00000025102.2"/>
    <property type="gene ID" value="ENSCING00000013737.2"/>
</dbReference>
<reference evidence="3" key="3">
    <citation type="submission" date="2025-08" db="UniProtKB">
        <authorList>
            <consortium name="Ensembl"/>
        </authorList>
    </citation>
    <scope>IDENTIFICATION</scope>
</reference>